<proteinExistence type="predicted"/>
<name>A0ABX7YLP2_9STRE</name>
<dbReference type="InterPro" id="IPR023365">
    <property type="entry name" value="Sortase_dom-sf"/>
</dbReference>
<dbReference type="SUPFAM" id="SSF63817">
    <property type="entry name" value="Sortase"/>
    <property type="match status" value="1"/>
</dbReference>
<reference evidence="1 2" key="1">
    <citation type="submission" date="2021-04" db="EMBL/GenBank/DDBJ databases">
        <title>Complete genome sequence of a novel Streptococcus species.</title>
        <authorList>
            <person name="Teng J.L.L."/>
        </authorList>
    </citation>
    <scope>NUCLEOTIDE SEQUENCE [LARGE SCALE GENOMIC DNA]</scope>
    <source>
        <strain evidence="1 2">HKU75</strain>
    </source>
</reference>
<protein>
    <submittedName>
        <fullName evidence="1">Uncharacterized protein</fullName>
    </submittedName>
</protein>
<dbReference type="Proteomes" id="UP000677616">
    <property type="component" value="Chromosome"/>
</dbReference>
<accession>A0ABX7YLP2</accession>
<dbReference type="EMBL" id="CP073084">
    <property type="protein sequence ID" value="QUE54761.1"/>
    <property type="molecule type" value="Genomic_DNA"/>
</dbReference>
<gene>
    <name evidence="1" type="ORF">INT76_02420</name>
</gene>
<evidence type="ECO:0000313" key="1">
    <source>
        <dbReference type="EMBL" id="QUE54761.1"/>
    </source>
</evidence>
<dbReference type="Gene3D" id="2.40.260.10">
    <property type="entry name" value="Sortase"/>
    <property type="match status" value="1"/>
</dbReference>
<evidence type="ECO:0000313" key="2">
    <source>
        <dbReference type="Proteomes" id="UP000677616"/>
    </source>
</evidence>
<keyword evidence="2" id="KW-1185">Reference proteome</keyword>
<dbReference type="RefSeq" id="WP_212571827.1">
    <property type="nucleotide sequence ID" value="NZ_CP073084.1"/>
</dbReference>
<sequence>MKKGWGCFLALLLLGLGSVLIWYESRLTPSARDKLEEKVDSQSTVFSWLTVEGTKIDYPVYRHPTDDRY</sequence>
<organism evidence="1 2">
    <name type="scientific">Streptococcus oriscaviae</name>
    <dbReference type="NCBI Taxonomy" id="2781599"/>
    <lineage>
        <taxon>Bacteria</taxon>
        <taxon>Bacillati</taxon>
        <taxon>Bacillota</taxon>
        <taxon>Bacilli</taxon>
        <taxon>Lactobacillales</taxon>
        <taxon>Streptococcaceae</taxon>
        <taxon>Streptococcus</taxon>
    </lineage>
</organism>